<feature type="compositionally biased region" description="Low complexity" evidence="2">
    <location>
        <begin position="53"/>
        <end position="68"/>
    </location>
</feature>
<dbReference type="Pfam" id="PF00098">
    <property type="entry name" value="zf-CCHC"/>
    <property type="match status" value="1"/>
</dbReference>
<evidence type="ECO:0000313" key="4">
    <source>
        <dbReference type="EnsemblPlants" id="Bo2g085170.1"/>
    </source>
</evidence>
<evidence type="ECO:0000256" key="1">
    <source>
        <dbReference type="PROSITE-ProRule" id="PRU00047"/>
    </source>
</evidence>
<dbReference type="SUPFAM" id="SSF57756">
    <property type="entry name" value="Retrovirus zinc finger-like domains"/>
    <property type="match status" value="1"/>
</dbReference>
<dbReference type="InterPro" id="IPR001878">
    <property type="entry name" value="Znf_CCHC"/>
</dbReference>
<dbReference type="InterPro" id="IPR036875">
    <property type="entry name" value="Znf_CCHC_sf"/>
</dbReference>
<feature type="domain" description="CCHC-type" evidence="3">
    <location>
        <begin position="291"/>
        <end position="307"/>
    </location>
</feature>
<dbReference type="Proteomes" id="UP000032141">
    <property type="component" value="Chromosome C2"/>
</dbReference>
<dbReference type="GO" id="GO:0008270">
    <property type="term" value="F:zinc ion binding"/>
    <property type="evidence" value="ECO:0007669"/>
    <property type="project" value="UniProtKB-KW"/>
</dbReference>
<organism evidence="4 5">
    <name type="scientific">Brassica oleracea var. oleracea</name>
    <dbReference type="NCBI Taxonomy" id="109376"/>
    <lineage>
        <taxon>Eukaryota</taxon>
        <taxon>Viridiplantae</taxon>
        <taxon>Streptophyta</taxon>
        <taxon>Embryophyta</taxon>
        <taxon>Tracheophyta</taxon>
        <taxon>Spermatophyta</taxon>
        <taxon>Magnoliopsida</taxon>
        <taxon>eudicotyledons</taxon>
        <taxon>Gunneridae</taxon>
        <taxon>Pentapetalae</taxon>
        <taxon>rosids</taxon>
        <taxon>malvids</taxon>
        <taxon>Brassicales</taxon>
        <taxon>Brassicaceae</taxon>
        <taxon>Brassiceae</taxon>
        <taxon>Brassica</taxon>
    </lineage>
</organism>
<evidence type="ECO:0000256" key="2">
    <source>
        <dbReference type="SAM" id="MobiDB-lite"/>
    </source>
</evidence>
<dbReference type="SMART" id="SM00343">
    <property type="entry name" value="ZnF_C2HC"/>
    <property type="match status" value="1"/>
</dbReference>
<feature type="region of interest" description="Disordered" evidence="2">
    <location>
        <begin position="53"/>
        <end position="105"/>
    </location>
</feature>
<dbReference type="HOGENOM" id="CLU_018037_0_0_1"/>
<evidence type="ECO:0000313" key="5">
    <source>
        <dbReference type="Proteomes" id="UP000032141"/>
    </source>
</evidence>
<keyword evidence="5" id="KW-1185">Reference proteome</keyword>
<accession>A0A0D3AQT4</accession>
<feature type="compositionally biased region" description="Polar residues" evidence="2">
    <location>
        <begin position="235"/>
        <end position="259"/>
    </location>
</feature>
<keyword evidence="1" id="KW-0479">Metal-binding</keyword>
<protein>
    <recommendedName>
        <fullName evidence="3">CCHC-type domain-containing protein</fullName>
    </recommendedName>
</protein>
<feature type="compositionally biased region" description="Low complexity" evidence="2">
    <location>
        <begin position="260"/>
        <end position="283"/>
    </location>
</feature>
<dbReference type="PROSITE" id="PS50158">
    <property type="entry name" value="ZF_CCHC"/>
    <property type="match status" value="1"/>
</dbReference>
<feature type="region of interest" description="Disordered" evidence="2">
    <location>
        <begin position="235"/>
        <end position="283"/>
    </location>
</feature>
<feature type="compositionally biased region" description="Acidic residues" evidence="2">
    <location>
        <begin position="72"/>
        <end position="86"/>
    </location>
</feature>
<dbReference type="Gramene" id="Bo2g085170.1">
    <property type="protein sequence ID" value="Bo2g085170.1"/>
    <property type="gene ID" value="Bo2g085170"/>
</dbReference>
<dbReference type="EnsemblPlants" id="Bo2g085170.1">
    <property type="protein sequence ID" value="Bo2g085170.1"/>
    <property type="gene ID" value="Bo2g085170"/>
</dbReference>
<dbReference type="GO" id="GO:0003676">
    <property type="term" value="F:nucleic acid binding"/>
    <property type="evidence" value="ECO:0007669"/>
    <property type="project" value="InterPro"/>
</dbReference>
<reference evidence="4" key="2">
    <citation type="submission" date="2015-03" db="UniProtKB">
        <authorList>
            <consortium name="EnsemblPlants"/>
        </authorList>
    </citation>
    <scope>IDENTIFICATION</scope>
</reference>
<dbReference type="PANTHER" id="PTHR35046">
    <property type="entry name" value="ZINC KNUCKLE (CCHC-TYPE) FAMILY PROTEIN"/>
    <property type="match status" value="1"/>
</dbReference>
<evidence type="ECO:0000259" key="3">
    <source>
        <dbReference type="PROSITE" id="PS50158"/>
    </source>
</evidence>
<dbReference type="PANTHER" id="PTHR35046:SF18">
    <property type="entry name" value="RNA-DIRECTED DNA POLYMERASE"/>
    <property type="match status" value="1"/>
</dbReference>
<sequence length="433" mass="48564">MAPRPNEWTQMQQFLEDFQENFQDNMRRTMAEAIQAGVQAGVQAAFAANAVNADPAAQPQRQQRRNNPVFEEQNDDSGADNPFGDDDNQHPNLNRGQQHRNDNDSRWFSGIKVDIPEFHGGSQPEELLDWLVAVDEFLEFKEVSANKQVPYCNNSIPRSRCVLGNRSVDEYATEFYQLLTRVDIHDSEDQLVARFIAGLRPQLQIMLHQFDPGSVAEAKQRALLVEQQMRYTANAWTGNSRQRSNTVTDDSKTSSGLDSTNSTRRNNRPTETNAATNTNDARPPARINALRCFTCGETGHRQTACPNAGRRGLMANDRDLIGDPIYDTEDGQFDDIDEGELSGDTGTLLMLRRNCFAPISSEAVQRTALFSSTCTIKGKFPRKLYANSPSQRRTTPIHTDSHGCKQVQMLISLNAHCSHSPSDRPTRIQCIAM</sequence>
<proteinExistence type="predicted"/>
<keyword evidence="1" id="KW-0862">Zinc</keyword>
<dbReference type="AlphaFoldDB" id="A0A0D3AQT4"/>
<name>A0A0D3AQT4_BRAOL</name>
<reference evidence="4 5" key="1">
    <citation type="journal article" date="2014" name="Genome Biol.">
        <title>Transcriptome and methylome profiling reveals relics of genome dominance in the mesopolyploid Brassica oleracea.</title>
        <authorList>
            <person name="Parkin I.A."/>
            <person name="Koh C."/>
            <person name="Tang H."/>
            <person name="Robinson S.J."/>
            <person name="Kagale S."/>
            <person name="Clarke W.E."/>
            <person name="Town C.D."/>
            <person name="Nixon J."/>
            <person name="Krishnakumar V."/>
            <person name="Bidwell S.L."/>
            <person name="Denoeud F."/>
            <person name="Belcram H."/>
            <person name="Links M.G."/>
            <person name="Just J."/>
            <person name="Clarke C."/>
            <person name="Bender T."/>
            <person name="Huebert T."/>
            <person name="Mason A.S."/>
            <person name="Pires J.C."/>
            <person name="Barker G."/>
            <person name="Moore J."/>
            <person name="Walley P.G."/>
            <person name="Manoli S."/>
            <person name="Batley J."/>
            <person name="Edwards D."/>
            <person name="Nelson M.N."/>
            <person name="Wang X."/>
            <person name="Paterson A.H."/>
            <person name="King G."/>
            <person name="Bancroft I."/>
            <person name="Chalhoub B."/>
            <person name="Sharpe A.G."/>
        </authorList>
    </citation>
    <scope>NUCLEOTIDE SEQUENCE</scope>
    <source>
        <strain evidence="4 5">cv. TO1000</strain>
    </source>
</reference>
<keyword evidence="1" id="KW-0863">Zinc-finger</keyword>